<gene>
    <name evidence="1" type="ORF">TREES_T100003767</name>
</gene>
<protein>
    <submittedName>
        <fullName evidence="1">F-box/SPRY domain-containing protein 1</fullName>
    </submittedName>
</protein>
<keyword evidence="2" id="KW-1185">Reference proteome</keyword>
<reference evidence="2" key="2">
    <citation type="journal article" date="2013" name="Nat. Commun.">
        <title>Genome of the Chinese tree shrew.</title>
        <authorList>
            <person name="Fan Y."/>
            <person name="Huang Z.Y."/>
            <person name="Cao C.C."/>
            <person name="Chen C.S."/>
            <person name="Chen Y.X."/>
            <person name="Fan D.D."/>
            <person name="He J."/>
            <person name="Hou H.L."/>
            <person name="Hu L."/>
            <person name="Hu X.T."/>
            <person name="Jiang X.T."/>
            <person name="Lai R."/>
            <person name="Lang Y.S."/>
            <person name="Liang B."/>
            <person name="Liao S.G."/>
            <person name="Mu D."/>
            <person name="Ma Y.Y."/>
            <person name="Niu Y.Y."/>
            <person name="Sun X.Q."/>
            <person name="Xia J.Q."/>
            <person name="Xiao J."/>
            <person name="Xiong Z.Q."/>
            <person name="Xu L."/>
            <person name="Yang L."/>
            <person name="Zhang Y."/>
            <person name="Zhao W."/>
            <person name="Zhao X.D."/>
            <person name="Zheng Y.T."/>
            <person name="Zhou J.M."/>
            <person name="Zhu Y.B."/>
            <person name="Zhang G.J."/>
            <person name="Wang J."/>
            <person name="Yao Y.G."/>
        </authorList>
    </citation>
    <scope>NUCLEOTIDE SEQUENCE [LARGE SCALE GENOMIC DNA]</scope>
</reference>
<dbReference type="InParanoid" id="L9LER7"/>
<dbReference type="Proteomes" id="UP000011518">
    <property type="component" value="Unassembled WGS sequence"/>
</dbReference>
<evidence type="ECO:0000313" key="1">
    <source>
        <dbReference type="EMBL" id="ELW72302.1"/>
    </source>
</evidence>
<proteinExistence type="predicted"/>
<sequence length="102" mass="10919">MPDSSEASAEQRGRGGVAIAASASAITETGGEGGAQRWPCGQLLSELRSCALVFKHWYRCLQGDKSSEVWRSLCACSLAEEDLHTDILCNLPSYKAKGPAFQ</sequence>
<name>L9LER7_TUPCH</name>
<accession>L9LER7</accession>
<dbReference type="EMBL" id="KB320427">
    <property type="protein sequence ID" value="ELW72302.1"/>
    <property type="molecule type" value="Genomic_DNA"/>
</dbReference>
<reference evidence="2" key="1">
    <citation type="submission" date="2012-07" db="EMBL/GenBank/DDBJ databases">
        <title>Genome of the Chinese tree shrew, a rising model animal genetically related to primates.</title>
        <authorList>
            <person name="Zhang G."/>
            <person name="Fan Y."/>
            <person name="Yao Y."/>
            <person name="Huang Z."/>
        </authorList>
    </citation>
    <scope>NUCLEOTIDE SEQUENCE [LARGE SCALE GENOMIC DNA]</scope>
</reference>
<evidence type="ECO:0000313" key="2">
    <source>
        <dbReference type="Proteomes" id="UP000011518"/>
    </source>
</evidence>
<organism evidence="1 2">
    <name type="scientific">Tupaia chinensis</name>
    <name type="common">Chinese tree shrew</name>
    <name type="synonym">Tupaia belangeri chinensis</name>
    <dbReference type="NCBI Taxonomy" id="246437"/>
    <lineage>
        <taxon>Eukaryota</taxon>
        <taxon>Metazoa</taxon>
        <taxon>Chordata</taxon>
        <taxon>Craniata</taxon>
        <taxon>Vertebrata</taxon>
        <taxon>Euteleostomi</taxon>
        <taxon>Mammalia</taxon>
        <taxon>Eutheria</taxon>
        <taxon>Euarchontoglires</taxon>
        <taxon>Scandentia</taxon>
        <taxon>Tupaiidae</taxon>
        <taxon>Tupaia</taxon>
    </lineage>
</organism>
<dbReference type="AlphaFoldDB" id="L9LER7"/>
<dbReference type="STRING" id="246437.L9LER7"/>